<dbReference type="EMBL" id="VJMJ01000010">
    <property type="protein sequence ID" value="KAF0744151.1"/>
    <property type="molecule type" value="Genomic_DNA"/>
</dbReference>
<dbReference type="InterPro" id="IPR032675">
    <property type="entry name" value="LRR_dom_sf"/>
</dbReference>
<dbReference type="Proteomes" id="UP000481153">
    <property type="component" value="Unassembled WGS sequence"/>
</dbReference>
<dbReference type="SUPFAM" id="SSF52047">
    <property type="entry name" value="RNI-like"/>
    <property type="match status" value="1"/>
</dbReference>
<evidence type="ECO:0008006" key="3">
    <source>
        <dbReference type="Google" id="ProtNLM"/>
    </source>
</evidence>
<proteinExistence type="predicted"/>
<dbReference type="AlphaFoldDB" id="A0A6G0XUU1"/>
<evidence type="ECO:0000313" key="2">
    <source>
        <dbReference type="Proteomes" id="UP000481153"/>
    </source>
</evidence>
<comment type="caution">
    <text evidence="1">The sequence shown here is derived from an EMBL/GenBank/DDBJ whole genome shotgun (WGS) entry which is preliminary data.</text>
</comment>
<dbReference type="Gene3D" id="3.80.10.10">
    <property type="entry name" value="Ribonuclease Inhibitor"/>
    <property type="match status" value="1"/>
</dbReference>
<dbReference type="VEuPathDB" id="FungiDB:AeMF1_015401"/>
<reference evidence="1 2" key="1">
    <citation type="submission" date="2019-07" db="EMBL/GenBank/DDBJ databases">
        <title>Genomics analysis of Aphanomyces spp. identifies a new class of oomycete effector associated with host adaptation.</title>
        <authorList>
            <person name="Gaulin E."/>
        </authorList>
    </citation>
    <scope>NUCLEOTIDE SEQUENCE [LARGE SCALE GENOMIC DNA]</scope>
    <source>
        <strain evidence="1 2">ATCC 201684</strain>
    </source>
</reference>
<protein>
    <recommendedName>
        <fullName evidence="3">F-box domain-containing protein</fullName>
    </recommendedName>
</protein>
<sequence>MKKQRQAAPARAYLPEETLVKIAFYIPDVADAKAFLGGLTLYSRGGSLQNIFYLIDCGNPTDVWPSLRINKESITNTFLIKSVKFHPNLTVDNMRDTTWIKKHTNLAANIEWIVNDFPITMDLVDSWSGLRITGLSLGYKSEAPSGWKDVLTRLPLLRSLKLDNVIGDLDGVFDFVAKSKTLTGLEICSVSNRASHLVDITSWFRNRQPRDFVVKSTEWCPVDKNVLQNLHEAIFDSPTLDRLLLSGVDLYDFNFSKVSLLMKSLQLEDCCLDGVRLKTFISKLAASSVVHLDLSLDWENCIEELGCLFQILPQTSVKSLKLKDMSIKKADWDTLLLPQSCAIETLTLSAINFPSALAKSLAAVIQNNHTIVELDLCDSDIAIPDLTWLVKGMTHTSRRVPKTCIKWTRHWRAVGNLVYRKAQDLVSEYNGHFEHDNDDYYTFLISQQRSANS</sequence>
<organism evidence="1 2">
    <name type="scientific">Aphanomyces euteiches</name>
    <dbReference type="NCBI Taxonomy" id="100861"/>
    <lineage>
        <taxon>Eukaryota</taxon>
        <taxon>Sar</taxon>
        <taxon>Stramenopiles</taxon>
        <taxon>Oomycota</taxon>
        <taxon>Saprolegniomycetes</taxon>
        <taxon>Saprolegniales</taxon>
        <taxon>Verrucalvaceae</taxon>
        <taxon>Aphanomyces</taxon>
    </lineage>
</organism>
<accession>A0A6G0XUU1</accession>
<keyword evidence="2" id="KW-1185">Reference proteome</keyword>
<gene>
    <name evidence="1" type="ORF">Ae201684_001292</name>
</gene>
<evidence type="ECO:0000313" key="1">
    <source>
        <dbReference type="EMBL" id="KAF0744151.1"/>
    </source>
</evidence>
<name>A0A6G0XUU1_9STRA</name>